<dbReference type="GO" id="GO:0004519">
    <property type="term" value="F:endonuclease activity"/>
    <property type="evidence" value="ECO:0007669"/>
    <property type="project" value="UniProtKB-KW"/>
</dbReference>
<evidence type="ECO:0000256" key="5">
    <source>
        <dbReference type="ARBA" id="ARBA00023204"/>
    </source>
</evidence>
<proteinExistence type="inferred from homology"/>
<dbReference type="RefSeq" id="WP_194113974.1">
    <property type="nucleotide sequence ID" value="NZ_JADFFL010000013.1"/>
</dbReference>
<sequence>MAKSKTIAIKEYVRDKRSPVPKSATTSKVMSAIKAKNTDPEVKLRKLLWTKGLRGYRLNWKKAPGRPDIAFPGREVAVFVHGCFWHRCPICAHPLPKHNTEFWADKFGRNVARDKAKADQLTDLGWQVITVWECELKKDAEAAADNIVAKVNARQALT</sequence>
<dbReference type="Pfam" id="PF03852">
    <property type="entry name" value="Vsr"/>
    <property type="match status" value="1"/>
</dbReference>
<dbReference type="Gene3D" id="3.40.960.10">
    <property type="entry name" value="VSR Endonuclease"/>
    <property type="match status" value="1"/>
</dbReference>
<evidence type="ECO:0000256" key="6">
    <source>
        <dbReference type="ARBA" id="ARBA00029466"/>
    </source>
</evidence>
<name>A0A929PZL5_9SPHI</name>
<dbReference type="InterPro" id="IPR004603">
    <property type="entry name" value="DNA_mismatch_endonuc_vsr"/>
</dbReference>
<gene>
    <name evidence="7" type="ORF">IRJ16_21910</name>
</gene>
<comment type="caution">
    <text evidence="7">The sequence shown here is derived from an EMBL/GenBank/DDBJ whole genome shotgun (WGS) entry which is preliminary data.</text>
</comment>
<keyword evidence="2 7" id="KW-0255">Endonuclease</keyword>
<reference evidence="7" key="1">
    <citation type="submission" date="2020-10" db="EMBL/GenBank/DDBJ databases">
        <title>Mucilaginibacter mali sp. nov., isolated from rhizosphere soil of apple orchard.</title>
        <authorList>
            <person name="Lee J.-S."/>
            <person name="Kim H.S."/>
            <person name="Kim J.-S."/>
        </authorList>
    </citation>
    <scope>NUCLEOTIDE SEQUENCE</scope>
    <source>
        <strain evidence="7">KCTC 22746</strain>
    </source>
</reference>
<keyword evidence="1" id="KW-0540">Nuclease</keyword>
<dbReference type="NCBIfam" id="TIGR00632">
    <property type="entry name" value="vsr"/>
    <property type="match status" value="1"/>
</dbReference>
<keyword evidence="4" id="KW-0378">Hydrolase</keyword>
<evidence type="ECO:0000313" key="7">
    <source>
        <dbReference type="EMBL" id="MBE9664552.1"/>
    </source>
</evidence>
<organism evidence="7 8">
    <name type="scientific">Mucilaginibacter myungsuensis</name>
    <dbReference type="NCBI Taxonomy" id="649104"/>
    <lineage>
        <taxon>Bacteria</taxon>
        <taxon>Pseudomonadati</taxon>
        <taxon>Bacteroidota</taxon>
        <taxon>Sphingobacteriia</taxon>
        <taxon>Sphingobacteriales</taxon>
        <taxon>Sphingobacteriaceae</taxon>
        <taxon>Mucilaginibacter</taxon>
    </lineage>
</organism>
<evidence type="ECO:0000256" key="1">
    <source>
        <dbReference type="ARBA" id="ARBA00022722"/>
    </source>
</evidence>
<evidence type="ECO:0000313" key="8">
    <source>
        <dbReference type="Proteomes" id="UP000622475"/>
    </source>
</evidence>
<evidence type="ECO:0000256" key="4">
    <source>
        <dbReference type="ARBA" id="ARBA00022801"/>
    </source>
</evidence>
<evidence type="ECO:0000256" key="2">
    <source>
        <dbReference type="ARBA" id="ARBA00022759"/>
    </source>
</evidence>
<comment type="similarity">
    <text evidence="6">Belongs to the Vsr family.</text>
</comment>
<dbReference type="CDD" id="cd00221">
    <property type="entry name" value="Vsr"/>
    <property type="match status" value="1"/>
</dbReference>
<dbReference type="AlphaFoldDB" id="A0A929PZL5"/>
<accession>A0A929PZL5</accession>
<dbReference type="EMBL" id="JADFFL010000013">
    <property type="protein sequence ID" value="MBE9664552.1"/>
    <property type="molecule type" value="Genomic_DNA"/>
</dbReference>
<dbReference type="Proteomes" id="UP000622475">
    <property type="component" value="Unassembled WGS sequence"/>
</dbReference>
<keyword evidence="5" id="KW-0234">DNA repair</keyword>
<keyword evidence="3" id="KW-0227">DNA damage</keyword>
<evidence type="ECO:0000256" key="3">
    <source>
        <dbReference type="ARBA" id="ARBA00022763"/>
    </source>
</evidence>
<keyword evidence="8" id="KW-1185">Reference proteome</keyword>
<dbReference type="GO" id="GO:0006298">
    <property type="term" value="P:mismatch repair"/>
    <property type="evidence" value="ECO:0007669"/>
    <property type="project" value="InterPro"/>
</dbReference>
<dbReference type="SUPFAM" id="SSF52980">
    <property type="entry name" value="Restriction endonuclease-like"/>
    <property type="match status" value="1"/>
</dbReference>
<dbReference type="GO" id="GO:0016787">
    <property type="term" value="F:hydrolase activity"/>
    <property type="evidence" value="ECO:0007669"/>
    <property type="project" value="UniProtKB-KW"/>
</dbReference>
<protein>
    <submittedName>
        <fullName evidence="7">Very short patch repair endonuclease</fullName>
    </submittedName>
</protein>
<dbReference type="InterPro" id="IPR011335">
    <property type="entry name" value="Restrct_endonuc-II-like"/>
</dbReference>